<dbReference type="InterPro" id="IPR011583">
    <property type="entry name" value="Chitinase_II/V-like_cat"/>
</dbReference>
<gene>
    <name evidence="11" type="ORF">L198_04865</name>
</gene>
<keyword evidence="2 7" id="KW-0378">Hydrolase</keyword>
<feature type="compositionally biased region" description="Low complexity" evidence="8">
    <location>
        <begin position="163"/>
        <end position="291"/>
    </location>
</feature>
<evidence type="ECO:0000256" key="3">
    <source>
        <dbReference type="ARBA" id="ARBA00023024"/>
    </source>
</evidence>
<keyword evidence="9" id="KW-0732">Signal</keyword>
<dbReference type="Pfam" id="PF00704">
    <property type="entry name" value="Glyco_hydro_18"/>
    <property type="match status" value="1"/>
</dbReference>
<sequence>MVSSPAVFVLSLLLASQSAFAAKATAPPGRHRHPRGFRQALEERELDERLLPITATTTIVVPMTATHTVWVNPTGGQVVFGDGGDDEVSSSGSVVSSASESSVSSSYTESSTEPTASASSASLSSSESLSSASETLSASSSLSESSTASAFVGAATNYSSIAEPTASSSSSLSPSASATETITSSSIEPSSTQASTNSSSSYQEPSSSSASAPNSTVLSEAESSATETASSSAFVTASESESTGAPSANETSSSSSSTISEEQSATLTDSSSSSALPTESASQSANSSSGAVLAGAPNSSTAFEPSATLSEVLNSSASASETASASNSSLETTASATESATSSSSGWWWWPTASSSASASETNSTSASASQTESASESLSTSEINSTSATVSQTQSSSESLSSNVSSTATESATDSWSESISSTPTASATQSSSSTANASSTASSSSSASSSTSTLGTNLMLGYYPDWATNITPEDVDWDRFDMLDFAFAVPDSAGGLTWDDDSATDTLTRLVTSAHSAGKKVKLSVGGWTGSAYFSTLTASDSLRATFVSNILDLYDEYDLDGIDIDWEYPGTGGADGNAVSSDDSANFLTFLRDLRAALPSGAIITTATQVWPFADTDGNPMTDVTAFAEVIDWILIMNYDVWGSSTTPGPNAPLSDGCSNSTQPLANAYAAVSSWTSAGMPADQITLGVPAYGYLQDSTASSLIQRRSVDTTQSLPHRRHAMSLKNKHRKRPSDVTVTNEDGGISDGQVMWYSLLSQGALTLVDGSYVGDGGFTRHWDSCSSTPWLKSSSSGQIITYDDPESMNLKAQFAVQAGLRGCNVFSIDGDYTGSAWPLTDSVRSGMGL</sequence>
<feature type="chain" id="PRO_5009130068" evidence="9">
    <location>
        <begin position="22"/>
        <end position="847"/>
    </location>
</feature>
<feature type="domain" description="GH18" evidence="10">
    <location>
        <begin position="459"/>
        <end position="847"/>
    </location>
</feature>
<dbReference type="GO" id="GO:0000272">
    <property type="term" value="P:polysaccharide catabolic process"/>
    <property type="evidence" value="ECO:0007669"/>
    <property type="project" value="UniProtKB-KW"/>
</dbReference>
<dbReference type="AlphaFoldDB" id="A0A1E3J1L5"/>
<dbReference type="GO" id="GO:0006032">
    <property type="term" value="P:chitin catabolic process"/>
    <property type="evidence" value="ECO:0007669"/>
    <property type="project" value="UniProtKB-KW"/>
</dbReference>
<dbReference type="Proteomes" id="UP000094819">
    <property type="component" value="Unassembled WGS sequence"/>
</dbReference>
<proteinExistence type="predicted"/>
<feature type="region of interest" description="Disordered" evidence="8">
    <location>
        <begin position="80"/>
        <end position="124"/>
    </location>
</feature>
<dbReference type="SMART" id="SM00636">
    <property type="entry name" value="Glyco_18"/>
    <property type="match status" value="1"/>
</dbReference>
<feature type="signal peptide" evidence="9">
    <location>
        <begin position="1"/>
        <end position="21"/>
    </location>
</feature>
<dbReference type="Gene3D" id="3.20.20.80">
    <property type="entry name" value="Glycosidases"/>
    <property type="match status" value="1"/>
</dbReference>
<dbReference type="GeneID" id="30194078"/>
<feature type="compositionally biased region" description="Low complexity" evidence="8">
    <location>
        <begin position="314"/>
        <end position="452"/>
    </location>
</feature>
<feature type="compositionally biased region" description="Low complexity" evidence="8">
    <location>
        <begin position="89"/>
        <end position="124"/>
    </location>
</feature>
<reference evidence="11 12" key="1">
    <citation type="submission" date="2016-06" db="EMBL/GenBank/DDBJ databases">
        <title>Evolution of pathogenesis and genome organization in the Tremellales.</title>
        <authorList>
            <person name="Cuomo C."/>
            <person name="Litvintseva A."/>
            <person name="Heitman J."/>
            <person name="Chen Y."/>
            <person name="Sun S."/>
            <person name="Springer D."/>
            <person name="Dromer F."/>
            <person name="Young S."/>
            <person name="Zeng Q."/>
            <person name="Chapman S."/>
            <person name="Gujja S."/>
            <person name="Saif S."/>
            <person name="Birren B."/>
        </authorList>
    </citation>
    <scope>NUCLEOTIDE SEQUENCE [LARGE SCALE GENOMIC DNA]</scope>
    <source>
        <strain evidence="11 12">CBS 7118</strain>
    </source>
</reference>
<dbReference type="InterPro" id="IPR029070">
    <property type="entry name" value="Chitinase_insertion_sf"/>
</dbReference>
<evidence type="ECO:0000313" key="11">
    <source>
        <dbReference type="EMBL" id="ODN94722.1"/>
    </source>
</evidence>
<dbReference type="Gene3D" id="3.10.50.10">
    <property type="match status" value="1"/>
</dbReference>
<accession>A0A1E3J1L5</accession>
<dbReference type="PANTHER" id="PTHR11177">
    <property type="entry name" value="CHITINASE"/>
    <property type="match status" value="1"/>
</dbReference>
<dbReference type="GO" id="GO:0005576">
    <property type="term" value="C:extracellular region"/>
    <property type="evidence" value="ECO:0007669"/>
    <property type="project" value="TreeGrafter"/>
</dbReference>
<evidence type="ECO:0000256" key="9">
    <source>
        <dbReference type="SAM" id="SignalP"/>
    </source>
</evidence>
<dbReference type="PROSITE" id="PS51910">
    <property type="entry name" value="GH18_2"/>
    <property type="match status" value="1"/>
</dbReference>
<dbReference type="RefSeq" id="XP_019031001.1">
    <property type="nucleotide sequence ID" value="XM_019176969.1"/>
</dbReference>
<dbReference type="InterPro" id="IPR001579">
    <property type="entry name" value="Glyco_hydro_18_chit_AS"/>
</dbReference>
<dbReference type="InterPro" id="IPR050314">
    <property type="entry name" value="Glycosyl_Hydrlase_18"/>
</dbReference>
<keyword evidence="6" id="KW-0624">Polysaccharide degradation</keyword>
<evidence type="ECO:0000259" key="10">
    <source>
        <dbReference type="PROSITE" id="PS51910"/>
    </source>
</evidence>
<evidence type="ECO:0000313" key="12">
    <source>
        <dbReference type="Proteomes" id="UP000094819"/>
    </source>
</evidence>
<feature type="region of interest" description="Disordered" evidence="8">
    <location>
        <begin position="163"/>
        <end position="452"/>
    </location>
</feature>
<protein>
    <submittedName>
        <fullName evidence="11">Chitinase</fullName>
    </submittedName>
</protein>
<name>A0A1E3J1L5_9TREE</name>
<dbReference type="PANTHER" id="PTHR11177:SF392">
    <property type="entry name" value="HAP41P"/>
    <property type="match status" value="1"/>
</dbReference>
<dbReference type="OrthoDB" id="73875at2759"/>
<evidence type="ECO:0000256" key="8">
    <source>
        <dbReference type="SAM" id="MobiDB-lite"/>
    </source>
</evidence>
<feature type="compositionally biased region" description="Polar residues" evidence="8">
    <location>
        <begin position="297"/>
        <end position="313"/>
    </location>
</feature>
<keyword evidence="12" id="KW-1185">Reference proteome</keyword>
<keyword evidence="3" id="KW-0146">Chitin degradation</keyword>
<dbReference type="SUPFAM" id="SSF51445">
    <property type="entry name" value="(Trans)glycosidases"/>
    <property type="match status" value="1"/>
</dbReference>
<evidence type="ECO:0000256" key="4">
    <source>
        <dbReference type="ARBA" id="ARBA00023277"/>
    </source>
</evidence>
<organism evidence="11 12">
    <name type="scientific">Cryptococcus wingfieldii CBS 7118</name>
    <dbReference type="NCBI Taxonomy" id="1295528"/>
    <lineage>
        <taxon>Eukaryota</taxon>
        <taxon>Fungi</taxon>
        <taxon>Dikarya</taxon>
        <taxon>Basidiomycota</taxon>
        <taxon>Agaricomycotina</taxon>
        <taxon>Tremellomycetes</taxon>
        <taxon>Tremellales</taxon>
        <taxon>Cryptococcaceae</taxon>
        <taxon>Cryptococcus</taxon>
    </lineage>
</organism>
<evidence type="ECO:0000256" key="5">
    <source>
        <dbReference type="ARBA" id="ARBA00023295"/>
    </source>
</evidence>
<dbReference type="GO" id="GO:0008843">
    <property type="term" value="F:endochitinase activity"/>
    <property type="evidence" value="ECO:0007669"/>
    <property type="project" value="UniProtKB-EC"/>
</dbReference>
<evidence type="ECO:0000256" key="1">
    <source>
        <dbReference type="ARBA" id="ARBA00000822"/>
    </source>
</evidence>
<dbReference type="PROSITE" id="PS01095">
    <property type="entry name" value="GH18_1"/>
    <property type="match status" value="1"/>
</dbReference>
<evidence type="ECO:0000256" key="7">
    <source>
        <dbReference type="RuleBase" id="RU000489"/>
    </source>
</evidence>
<dbReference type="FunFam" id="3.20.20.80:FF:000164">
    <property type="entry name" value="Chitinase, variant"/>
    <property type="match status" value="1"/>
</dbReference>
<dbReference type="GO" id="GO:0008061">
    <property type="term" value="F:chitin binding"/>
    <property type="evidence" value="ECO:0007669"/>
    <property type="project" value="InterPro"/>
</dbReference>
<keyword evidence="5 7" id="KW-0326">Glycosidase</keyword>
<comment type="caution">
    <text evidence="11">The sequence shown here is derived from an EMBL/GenBank/DDBJ whole genome shotgun (WGS) entry which is preliminary data.</text>
</comment>
<comment type="catalytic activity">
    <reaction evidence="1">
        <text>Random endo-hydrolysis of N-acetyl-beta-D-glucosaminide (1-&gt;4)-beta-linkages in chitin and chitodextrins.</text>
        <dbReference type="EC" id="3.2.1.14"/>
    </reaction>
</comment>
<dbReference type="EMBL" id="AWGH01000014">
    <property type="protein sequence ID" value="ODN94722.1"/>
    <property type="molecule type" value="Genomic_DNA"/>
</dbReference>
<evidence type="ECO:0000256" key="6">
    <source>
        <dbReference type="ARBA" id="ARBA00023326"/>
    </source>
</evidence>
<dbReference type="InterPro" id="IPR001223">
    <property type="entry name" value="Glyco_hydro18_cat"/>
</dbReference>
<keyword evidence="4" id="KW-0119">Carbohydrate metabolism</keyword>
<feature type="compositionally biased region" description="Basic residues" evidence="8">
    <location>
        <begin position="723"/>
        <end position="734"/>
    </location>
</feature>
<dbReference type="InterPro" id="IPR017853">
    <property type="entry name" value="GH"/>
</dbReference>
<feature type="region of interest" description="Disordered" evidence="8">
    <location>
        <begin position="723"/>
        <end position="743"/>
    </location>
</feature>
<evidence type="ECO:0000256" key="2">
    <source>
        <dbReference type="ARBA" id="ARBA00022801"/>
    </source>
</evidence>